<name>A0ACC5R729_9HYPH</name>
<comment type="caution">
    <text evidence="1">The sequence shown here is derived from an EMBL/GenBank/DDBJ whole genome shotgun (WGS) entry which is preliminary data.</text>
</comment>
<reference evidence="1" key="1">
    <citation type="submission" date="2021-01" db="EMBL/GenBank/DDBJ databases">
        <authorList>
            <person name="Sun Q."/>
        </authorList>
    </citation>
    <scope>NUCLEOTIDE SEQUENCE</scope>
    <source>
        <strain evidence="1">YIM B02566</strain>
    </source>
</reference>
<proteinExistence type="predicted"/>
<keyword evidence="2" id="KW-1185">Reference proteome</keyword>
<organism evidence="1 2">
    <name type="scientific">Taklimakanibacter albus</name>
    <dbReference type="NCBI Taxonomy" id="2800327"/>
    <lineage>
        <taxon>Bacteria</taxon>
        <taxon>Pseudomonadati</taxon>
        <taxon>Pseudomonadota</taxon>
        <taxon>Alphaproteobacteria</taxon>
        <taxon>Hyphomicrobiales</taxon>
        <taxon>Aestuariivirgaceae</taxon>
        <taxon>Taklimakanibacter</taxon>
    </lineage>
</organism>
<evidence type="ECO:0000313" key="2">
    <source>
        <dbReference type="Proteomes" id="UP000616151"/>
    </source>
</evidence>
<protein>
    <submittedName>
        <fullName evidence="1">Caspase family protein</fullName>
    </submittedName>
</protein>
<evidence type="ECO:0000313" key="1">
    <source>
        <dbReference type="EMBL" id="MBK1868178.1"/>
    </source>
</evidence>
<dbReference type="Proteomes" id="UP000616151">
    <property type="component" value="Unassembled WGS sequence"/>
</dbReference>
<accession>A0ACC5R729</accession>
<dbReference type="EMBL" id="JAENHL010000007">
    <property type="protein sequence ID" value="MBK1868178.1"/>
    <property type="molecule type" value="Genomic_DNA"/>
</dbReference>
<sequence>MPIACRLVLALVLLLGAILPVGAGEPLKGVALVIGQSASESLVPLPNPGRDAKAIEDLLDRLGFETELARDENTRKLRRSLDMFIEDAEGADVALVYYSGHGIEAGGINYLIPTDADPEALDDADAKLISLQDVLERLRTKARITILLLDACRSNPFPPGSQLKRSTAATGQPILSGGLGAPRGARPADETVTALDSLGEVIGFAAEPGQVALDGPADGNSPYAAALLKHFGANTAYEFGDVMTMVTEEVYLATGTRQKPWTNTSLRRLLTFGGAVVDASPDEARLSIDRRKLLLAIAATPKDMRIRLEDLAKAQSLPLDPLYGMLESLAVDTTSNPEDIEKQIRAGAENLKKLLADNRLFAERMIPLRDDAELARLSVLGDRAEAQGSIALAQDYRAQASRRADELSKTLDQREAEITATRLALAATYAKEAGTAIMAFDYQLAAAKYEQAYRQAAKDDTDLASWYRLQQASALYNHGQYKGDGDGLRQAIGLYEAAIDREKNPDYLAAVQNDLGNALSLQGEREGDTGTLTRAVAAYEAALTIWTKESAPIDWARTQDNLGSVFAALGESSGDADNVSKAIAAYQAALSVRTREQLPRDWAQTQTNLGTVLRLQGERQDDPMTRLEAIEAFQAALTIWNPESEPFTWAVTQSNLGNVLLSFGQRGDMESLGQAIDAYGAALTRLTRANHPAAWAMAQNNLGSALTIRGESEAGSESLTAAVAAFELALTERTRERMPMQWARTQFNLGLALKALGQRQNGAEMLTKASAAFEGALTQWTEENARFDWAAAQNNLGRTQLLLGQRRGDKGLLEQSRQSLELAWRTYTSAGRNEFDDYFKDALNEVDTALSGLPK</sequence>
<gene>
    <name evidence="1" type="ORF">JHL16_17630</name>
</gene>